<feature type="domain" description="Cyclic nucleotide-binding" evidence="3">
    <location>
        <begin position="21"/>
        <end position="91"/>
    </location>
</feature>
<dbReference type="Pfam" id="PF00027">
    <property type="entry name" value="cNMP_binding"/>
    <property type="match status" value="1"/>
</dbReference>
<protein>
    <recommendedName>
        <fullName evidence="7">Signal transduction protein</fullName>
    </recommendedName>
</protein>
<dbReference type="CDD" id="cd00038">
    <property type="entry name" value="CAP_ED"/>
    <property type="match status" value="1"/>
</dbReference>
<dbReference type="STRING" id="1390249.BHU72_06910"/>
<proteinExistence type="predicted"/>
<dbReference type="Pfam" id="PF10335">
    <property type="entry name" value="DUF294_C"/>
    <property type="match status" value="1"/>
</dbReference>
<evidence type="ECO:0000313" key="6">
    <source>
        <dbReference type="Proteomes" id="UP000095255"/>
    </source>
</evidence>
<sequence>MNQHANPNKSVNYEALFKHPLFQGVSLEQLRLLLQYCEVRMYTRAEKIFHAKTPRDGIVLLMQGMVEVYVEHGTNEKEDVIEVVHANDVFGLSCIADFLGESHHHHSYNNVGVRAVEESTCLKIPFSVLEIRWAEESVRDYLMRKMAVRLKDVYGSLAEFAQLAKQWGESETFTRRVMDFMSHPVLTIEQQKTIRDVAKTMVDNRVSSVIIMDDGELTGIVTEKDLVSRMIATGGNLDKPITSIMTHKPCTISKYAYYYEALSLFLTENVKHLPVVENNKIVGLVTLSDLFRRKNRGTVKILQTIEDSNETNLLDVKDAIYDVLNSLINDGIPVTHILETITNLFDRLVKHCIDLAIESLDKQGHGKPLVPFCWFQMGSGGRREQFILTDQDHFLVYQEIDEMQGDPQAEAQNEQAEWYFSFLGEEIVKFLEMAGYHRCKGDMMSNNPIWRGSLSKWEERLRSWMLRSTNEKIMVANNFFSYRFVYGDQPLYEEFLHTIKQQLSRSSIFLYRMAELEKLNPVSQVGAPIRSLFGFEKKNLDLKKEVLFQFHHAIQILSLKYGIIDGTPTQRIRQLVDKQVMTNEFADDILTAYASVMRVRVEHAWGRFRRNEESNSVVPFNQLKNRDKEELVSALKTMRSLQGHMLIEFGL</sequence>
<dbReference type="Pfam" id="PF03445">
    <property type="entry name" value="DUF294"/>
    <property type="match status" value="1"/>
</dbReference>
<gene>
    <name evidence="5" type="ORF">BHU72_06910</name>
</gene>
<evidence type="ECO:0000256" key="1">
    <source>
        <dbReference type="ARBA" id="ARBA00022737"/>
    </source>
</evidence>
<dbReference type="CDD" id="cd04587">
    <property type="entry name" value="CBS_pair_CAP-ED_NT_Pol-beta-like_DUF294_assoc"/>
    <property type="match status" value="1"/>
</dbReference>
<reference evidence="5 6" key="1">
    <citation type="submission" date="2016-09" db="EMBL/GenBank/DDBJ databases">
        <title>Desulfuribacillus arsenicus sp. nov., an obligately anaerobic, dissimilatory arsenic- and antimonate-reducing bacterium isolated from anoxic sediments.</title>
        <authorList>
            <person name="Abin C.A."/>
            <person name="Hollibaugh J.T."/>
        </authorList>
    </citation>
    <scope>NUCLEOTIDE SEQUENCE [LARGE SCALE GENOMIC DNA]</scope>
    <source>
        <strain evidence="5 6">MLFW-2</strain>
    </source>
</reference>
<dbReference type="EMBL" id="MJAT01000035">
    <property type="protein sequence ID" value="OEH84916.1"/>
    <property type="molecule type" value="Genomic_DNA"/>
</dbReference>
<evidence type="ECO:0000259" key="4">
    <source>
        <dbReference type="PROSITE" id="PS51371"/>
    </source>
</evidence>
<keyword evidence="2" id="KW-0129">CBS domain</keyword>
<keyword evidence="6" id="KW-1185">Reference proteome</keyword>
<dbReference type="InterPro" id="IPR018490">
    <property type="entry name" value="cNMP-bd_dom_sf"/>
</dbReference>
<feature type="domain" description="CBS" evidence="4">
    <location>
        <begin position="245"/>
        <end position="301"/>
    </location>
</feature>
<comment type="caution">
    <text evidence="5">The sequence shown here is derived from an EMBL/GenBank/DDBJ whole genome shotgun (WGS) entry which is preliminary data.</text>
</comment>
<evidence type="ECO:0000313" key="5">
    <source>
        <dbReference type="EMBL" id="OEH84916.1"/>
    </source>
</evidence>
<dbReference type="GO" id="GO:0008773">
    <property type="term" value="F:[protein-PII] uridylyltransferase activity"/>
    <property type="evidence" value="ECO:0007669"/>
    <property type="project" value="InterPro"/>
</dbReference>
<dbReference type="Proteomes" id="UP000095255">
    <property type="component" value="Unassembled WGS sequence"/>
</dbReference>
<feature type="domain" description="CBS" evidence="4">
    <location>
        <begin position="181"/>
        <end position="239"/>
    </location>
</feature>
<dbReference type="SMART" id="SM00100">
    <property type="entry name" value="cNMP"/>
    <property type="match status" value="1"/>
</dbReference>
<keyword evidence="1" id="KW-0677">Repeat</keyword>
<dbReference type="PANTHER" id="PTHR48108:SF31">
    <property type="entry name" value="CBS DOMAIN AND CYCLIC NUCLEOTIDE-REGULATED NUCLEOTIDYLTRANSFERASE"/>
    <property type="match status" value="1"/>
</dbReference>
<dbReference type="InterPro" id="IPR005105">
    <property type="entry name" value="GlnD_Uridyltrans_N"/>
</dbReference>
<evidence type="ECO:0000259" key="3">
    <source>
        <dbReference type="PROSITE" id="PS50042"/>
    </source>
</evidence>
<dbReference type="PROSITE" id="PS50042">
    <property type="entry name" value="CNMP_BINDING_3"/>
    <property type="match status" value="1"/>
</dbReference>
<accession>A0A1E5L496</accession>
<dbReference type="SMART" id="SM00116">
    <property type="entry name" value="CBS"/>
    <property type="match status" value="2"/>
</dbReference>
<evidence type="ECO:0008006" key="7">
    <source>
        <dbReference type="Google" id="ProtNLM"/>
    </source>
</evidence>
<dbReference type="PROSITE" id="PS51371">
    <property type="entry name" value="CBS"/>
    <property type="match status" value="2"/>
</dbReference>
<dbReference type="SUPFAM" id="SSF51206">
    <property type="entry name" value="cAMP-binding domain-like"/>
    <property type="match status" value="1"/>
</dbReference>
<dbReference type="Pfam" id="PF00571">
    <property type="entry name" value="CBS"/>
    <property type="match status" value="2"/>
</dbReference>
<dbReference type="InterPro" id="IPR046342">
    <property type="entry name" value="CBS_dom_sf"/>
</dbReference>
<dbReference type="PANTHER" id="PTHR48108">
    <property type="entry name" value="CBS DOMAIN-CONTAINING PROTEIN CBSX2, CHLOROPLASTIC"/>
    <property type="match status" value="1"/>
</dbReference>
<dbReference type="InterPro" id="IPR000595">
    <property type="entry name" value="cNMP-bd_dom"/>
</dbReference>
<dbReference type="CDD" id="cd05401">
    <property type="entry name" value="NT_GlnE_GlnD_like"/>
    <property type="match status" value="1"/>
</dbReference>
<dbReference type="InterPro" id="IPR051462">
    <property type="entry name" value="CBS_domain-containing"/>
</dbReference>
<organism evidence="5 6">
    <name type="scientific">Desulfuribacillus stibiiarsenatis</name>
    <dbReference type="NCBI Taxonomy" id="1390249"/>
    <lineage>
        <taxon>Bacteria</taxon>
        <taxon>Bacillati</taxon>
        <taxon>Bacillota</taxon>
        <taxon>Desulfuribacillia</taxon>
        <taxon>Desulfuribacillales</taxon>
        <taxon>Desulfuribacillaceae</taxon>
        <taxon>Desulfuribacillus</taxon>
    </lineage>
</organism>
<dbReference type="Gene3D" id="3.30.460.10">
    <property type="entry name" value="Beta Polymerase, domain 2"/>
    <property type="match status" value="1"/>
</dbReference>
<dbReference type="InterPro" id="IPR043519">
    <property type="entry name" value="NT_sf"/>
</dbReference>
<dbReference type="InterPro" id="IPR000644">
    <property type="entry name" value="CBS_dom"/>
</dbReference>
<dbReference type="SUPFAM" id="SSF54631">
    <property type="entry name" value="CBS-domain pair"/>
    <property type="match status" value="1"/>
</dbReference>
<dbReference type="OrthoDB" id="9810963at2"/>
<dbReference type="InterPro" id="IPR018821">
    <property type="entry name" value="DUF294_put_nucleoTrafse_sb-bd"/>
</dbReference>
<dbReference type="RefSeq" id="WP_069702651.1">
    <property type="nucleotide sequence ID" value="NZ_MJAT01000035.1"/>
</dbReference>
<dbReference type="InterPro" id="IPR014710">
    <property type="entry name" value="RmlC-like_jellyroll"/>
</dbReference>
<evidence type="ECO:0000256" key="2">
    <source>
        <dbReference type="PROSITE-ProRule" id="PRU00703"/>
    </source>
</evidence>
<dbReference type="AlphaFoldDB" id="A0A1E5L496"/>
<dbReference type="Gene3D" id="3.10.580.10">
    <property type="entry name" value="CBS-domain"/>
    <property type="match status" value="1"/>
</dbReference>
<dbReference type="Gene3D" id="2.60.120.10">
    <property type="entry name" value="Jelly Rolls"/>
    <property type="match status" value="1"/>
</dbReference>
<name>A0A1E5L496_9FIRM</name>